<dbReference type="OrthoDB" id="565904at2759"/>
<gene>
    <name evidence="1" type="ORF">ACAOBT_LOCUS15445</name>
</gene>
<dbReference type="InterPro" id="IPR012674">
    <property type="entry name" value="Calycin"/>
</dbReference>
<dbReference type="EMBL" id="CAKOFQ010006934">
    <property type="protein sequence ID" value="CAH1983206.1"/>
    <property type="molecule type" value="Genomic_DNA"/>
</dbReference>
<protein>
    <recommendedName>
        <fullName evidence="3">Lipocalin/cytosolic fatty-acid binding domain-containing protein</fullName>
    </recommendedName>
</protein>
<evidence type="ECO:0008006" key="3">
    <source>
        <dbReference type="Google" id="ProtNLM"/>
    </source>
</evidence>
<evidence type="ECO:0000313" key="2">
    <source>
        <dbReference type="Proteomes" id="UP001152888"/>
    </source>
</evidence>
<name>A0A9P0KSQ7_ACAOB</name>
<sequence>MALSMALGQCQSPPPVKNFDREKFSETWRIHTVVGNPILGIIPPCYSATYAGSPKYTSMDVSYRDGDQYKNIPAYEVSEDHGALVIHIHGKDVKMVILDTDYTTFYTAYYCTEVDATHRTIQVSLRSRTPNEELFKEQINKAHRLVDVIGPRYIADHRNCTN</sequence>
<dbReference type="SUPFAM" id="SSF50814">
    <property type="entry name" value="Lipocalins"/>
    <property type="match status" value="1"/>
</dbReference>
<organism evidence="1 2">
    <name type="scientific">Acanthoscelides obtectus</name>
    <name type="common">Bean weevil</name>
    <name type="synonym">Bruchus obtectus</name>
    <dbReference type="NCBI Taxonomy" id="200917"/>
    <lineage>
        <taxon>Eukaryota</taxon>
        <taxon>Metazoa</taxon>
        <taxon>Ecdysozoa</taxon>
        <taxon>Arthropoda</taxon>
        <taxon>Hexapoda</taxon>
        <taxon>Insecta</taxon>
        <taxon>Pterygota</taxon>
        <taxon>Neoptera</taxon>
        <taxon>Endopterygota</taxon>
        <taxon>Coleoptera</taxon>
        <taxon>Polyphaga</taxon>
        <taxon>Cucujiformia</taxon>
        <taxon>Chrysomeloidea</taxon>
        <taxon>Chrysomelidae</taxon>
        <taxon>Bruchinae</taxon>
        <taxon>Bruchini</taxon>
        <taxon>Acanthoscelides</taxon>
    </lineage>
</organism>
<keyword evidence="2" id="KW-1185">Reference proteome</keyword>
<reference evidence="1" key="1">
    <citation type="submission" date="2022-03" db="EMBL/GenBank/DDBJ databases">
        <authorList>
            <person name="Sayadi A."/>
        </authorList>
    </citation>
    <scope>NUCLEOTIDE SEQUENCE</scope>
</reference>
<proteinExistence type="predicted"/>
<accession>A0A9P0KSQ7</accession>
<dbReference type="Gene3D" id="2.40.128.20">
    <property type="match status" value="1"/>
</dbReference>
<evidence type="ECO:0000313" key="1">
    <source>
        <dbReference type="EMBL" id="CAH1983206.1"/>
    </source>
</evidence>
<comment type="caution">
    <text evidence="1">The sequence shown here is derived from an EMBL/GenBank/DDBJ whole genome shotgun (WGS) entry which is preliminary data.</text>
</comment>
<dbReference type="Proteomes" id="UP001152888">
    <property type="component" value="Unassembled WGS sequence"/>
</dbReference>
<dbReference type="AlphaFoldDB" id="A0A9P0KSQ7"/>